<keyword evidence="2" id="KW-1185">Reference proteome</keyword>
<dbReference type="Proteomes" id="UP001652627">
    <property type="component" value="Chromosome 19"/>
</dbReference>
<feature type="coiled-coil region" evidence="1">
    <location>
        <begin position="284"/>
        <end position="311"/>
    </location>
</feature>
<accession>A0ABM4FIG4</accession>
<proteinExistence type="predicted"/>
<keyword evidence="1" id="KW-0175">Coiled coil</keyword>
<dbReference type="PANTHER" id="PTHR46725:SF1">
    <property type="entry name" value="COILED-COIL DOMAIN-CONTAINING PROTEIN 57"/>
    <property type="match status" value="1"/>
</dbReference>
<evidence type="ECO:0000256" key="1">
    <source>
        <dbReference type="SAM" id="Coils"/>
    </source>
</evidence>
<feature type="coiled-coil region" evidence="1">
    <location>
        <begin position="502"/>
        <end position="529"/>
    </location>
</feature>
<dbReference type="RefSeq" id="XP_067164745.1">
    <property type="nucleotide sequence ID" value="XM_067308644.1"/>
</dbReference>
<organism evidence="2 3">
    <name type="scientific">Apteryx mantelli</name>
    <name type="common">North Island brown kiwi</name>
    <dbReference type="NCBI Taxonomy" id="2696672"/>
    <lineage>
        <taxon>Eukaryota</taxon>
        <taxon>Metazoa</taxon>
        <taxon>Chordata</taxon>
        <taxon>Craniata</taxon>
        <taxon>Vertebrata</taxon>
        <taxon>Euteleostomi</taxon>
        <taxon>Archelosauria</taxon>
        <taxon>Archosauria</taxon>
        <taxon>Dinosauria</taxon>
        <taxon>Saurischia</taxon>
        <taxon>Theropoda</taxon>
        <taxon>Coelurosauria</taxon>
        <taxon>Aves</taxon>
        <taxon>Palaeognathae</taxon>
        <taxon>Apterygiformes</taxon>
        <taxon>Apterygidae</taxon>
        <taxon>Apteryx</taxon>
    </lineage>
</organism>
<protein>
    <submittedName>
        <fullName evidence="3">Coiled-coil domain-containing protein 57</fullName>
    </submittedName>
</protein>
<dbReference type="InterPro" id="IPR042481">
    <property type="entry name" value="CCDC57"/>
</dbReference>
<evidence type="ECO:0000313" key="3">
    <source>
        <dbReference type="RefSeq" id="XP_067164745.1"/>
    </source>
</evidence>
<feature type="coiled-coil region" evidence="1">
    <location>
        <begin position="80"/>
        <end position="107"/>
    </location>
</feature>
<dbReference type="PANTHER" id="PTHR46725">
    <property type="entry name" value="COILED-COIL DOMAIN-CONTAINING PROTEIN 57"/>
    <property type="match status" value="1"/>
</dbReference>
<feature type="coiled-coil region" evidence="1">
    <location>
        <begin position="628"/>
        <end position="655"/>
    </location>
</feature>
<name>A0ABM4FIG4_9AVES</name>
<evidence type="ECO:0000313" key="2">
    <source>
        <dbReference type="Proteomes" id="UP001652627"/>
    </source>
</evidence>
<dbReference type="GeneID" id="106487147"/>
<feature type="coiled-coil region" evidence="1">
    <location>
        <begin position="147"/>
        <end position="189"/>
    </location>
</feature>
<reference evidence="3" key="1">
    <citation type="submission" date="2025-08" db="UniProtKB">
        <authorList>
            <consortium name="RefSeq"/>
        </authorList>
    </citation>
    <scope>IDENTIFICATION</scope>
    <source>
        <tissue evidence="3">Blood</tissue>
    </source>
</reference>
<gene>
    <name evidence="3" type="primary">CCDC57</name>
</gene>
<sequence>MEKELNELTKWNEKEWKELQACKFSSQKTTLQDVSKQLQDMHEKFNKLKEDFVYNLRILEERDKELERYDVMVTHLKTSENAKKAEISDLRIQLDKLEQALMKERKKRELHYHCQQNLEDHKLELKQFCSSKNSNIGHQCEDYVSLKHVMEGKLQELEGELASQKQELLAEFDAEMKKREREFQQQTNKMGDLVLSHEVKVKLLTKELEVLKEAGMKAAESLQRAETINLKLEKEIKFKDWEFKDFVAVKDARYCTNLIMIKINWSEGTNHAAKEKTAMPASVKEAQAEQLQNLEKQIRELQMRHKILEMELHRRERSHSACLREKDALIGKLQEELVTLKTCWDSHLIEISKQFASKDFQIQSMHEEEKLLRVQLTKFQEDTEWCKQQLAPAAEGEQILEQSKAQEELDWRQHCEKAERNQYQKSEDLMQSLSSASEQVEADLQKTEYRLHEMETVLSAFSEREQTIQALWSHDILPEGEKQIFLYDDKSSLNKDFPPLEVQKLQKQNDDLRATIAQMRKEMESLDEQMLPSCPLTENRQLAEQTNTDITTEISALTPGSSCTDKVSTRTTLNNIKVSSTNLDLIVKPHKEKGPKNKVLQEKMVDHGQQLSDIGPSDGLPYGVGCSLQGIQNKLKEAVRKILILSQEKQQLIEMGNRLRAELGMVSKEGLRHPASSKCCMVCVASGSLFPRELVRRAQCQLSALEHLQYKLATQVQLDSSTENCGAAQQKACTSSELVDSQPLRESPNQAQQVWLSSSRTHRSCQDIWHALEMGSNPSILSPQNDAGQGVEFEVIRTTEMPEESQQNIKAKDKAEMPATHLTVTGTKLEVQQKLKSRNLSCAHPIKPKTSSNVAKIRNYNLKD</sequence>